<dbReference type="AlphaFoldDB" id="A0A398CSU6"/>
<evidence type="ECO:0000256" key="2">
    <source>
        <dbReference type="ARBA" id="ARBA00034301"/>
    </source>
</evidence>
<evidence type="ECO:0000256" key="3">
    <source>
        <dbReference type="ARBA" id="ARBA00048505"/>
    </source>
</evidence>
<reference evidence="5 6" key="1">
    <citation type="submission" date="2018-09" db="EMBL/GenBank/DDBJ databases">
        <title>Cohnella cavernae sp. nov., isolated from a karst cave.</title>
        <authorList>
            <person name="Zhu H."/>
        </authorList>
    </citation>
    <scope>NUCLEOTIDE SEQUENCE [LARGE SCALE GENOMIC DNA]</scope>
    <source>
        <strain evidence="5 6">K2E09-144</strain>
    </source>
</reference>
<dbReference type="OrthoDB" id="9803916at2"/>
<evidence type="ECO:0000313" key="5">
    <source>
        <dbReference type="EMBL" id="RIE04329.1"/>
    </source>
</evidence>
<evidence type="ECO:0000313" key="6">
    <source>
        <dbReference type="Proteomes" id="UP000266340"/>
    </source>
</evidence>
<dbReference type="Pfam" id="PF23023">
    <property type="entry name" value="Anti-Pycsar_Apyc1"/>
    <property type="match status" value="1"/>
</dbReference>
<name>A0A398CSU6_9BACL</name>
<proteinExistence type="predicted"/>
<dbReference type="InterPro" id="IPR001279">
    <property type="entry name" value="Metallo-B-lactamas"/>
</dbReference>
<dbReference type="GO" id="GO:0046872">
    <property type="term" value="F:metal ion binding"/>
    <property type="evidence" value="ECO:0007669"/>
    <property type="project" value="UniProtKB-KW"/>
</dbReference>
<comment type="function">
    <text evidence="2">Counteracts the endogenous Pycsar antiviral defense system. Phosphodiesterase that enables metal-dependent hydrolysis of host cyclic nucleotide Pycsar defense signals such as cCMP and cUMP.</text>
</comment>
<keyword evidence="6" id="KW-1185">Reference proteome</keyword>
<accession>A0A398CSU6</accession>
<comment type="catalytic activity">
    <reaction evidence="3">
        <text>3',5'-cyclic UMP + H2O = UMP + H(+)</text>
        <dbReference type="Rhea" id="RHEA:70575"/>
        <dbReference type="ChEBI" id="CHEBI:15377"/>
        <dbReference type="ChEBI" id="CHEBI:15378"/>
        <dbReference type="ChEBI" id="CHEBI:57865"/>
        <dbReference type="ChEBI" id="CHEBI:184387"/>
    </reaction>
    <physiologicalReaction direction="left-to-right" evidence="3">
        <dbReference type="Rhea" id="RHEA:70576"/>
    </physiologicalReaction>
</comment>
<dbReference type="Gene3D" id="3.60.15.10">
    <property type="entry name" value="Ribonuclease Z/Hydroxyacylglutathione hydrolase-like"/>
    <property type="match status" value="1"/>
</dbReference>
<comment type="catalytic activity">
    <reaction evidence="1">
        <text>3',5'-cyclic CMP + H2O = CMP + H(+)</text>
        <dbReference type="Rhea" id="RHEA:72675"/>
        <dbReference type="ChEBI" id="CHEBI:15377"/>
        <dbReference type="ChEBI" id="CHEBI:15378"/>
        <dbReference type="ChEBI" id="CHEBI:58003"/>
        <dbReference type="ChEBI" id="CHEBI:60377"/>
    </reaction>
    <physiologicalReaction direction="left-to-right" evidence="1">
        <dbReference type="Rhea" id="RHEA:72676"/>
    </physiologicalReaction>
</comment>
<dbReference type="EMBL" id="QXJM01000027">
    <property type="protein sequence ID" value="RIE04329.1"/>
    <property type="molecule type" value="Genomic_DNA"/>
</dbReference>
<dbReference type="InterPro" id="IPR036866">
    <property type="entry name" value="RibonucZ/Hydroxyglut_hydro"/>
</dbReference>
<organism evidence="5 6">
    <name type="scientific">Cohnella faecalis</name>
    <dbReference type="NCBI Taxonomy" id="2315694"/>
    <lineage>
        <taxon>Bacteria</taxon>
        <taxon>Bacillati</taxon>
        <taxon>Bacillota</taxon>
        <taxon>Bacilli</taxon>
        <taxon>Bacillales</taxon>
        <taxon>Paenibacillaceae</taxon>
        <taxon>Cohnella</taxon>
    </lineage>
</organism>
<feature type="domain" description="Metallo-beta-lactamase" evidence="4">
    <location>
        <begin position="19"/>
        <end position="219"/>
    </location>
</feature>
<evidence type="ECO:0000259" key="4">
    <source>
        <dbReference type="SMART" id="SM00849"/>
    </source>
</evidence>
<gene>
    <name evidence="5" type="ORF">D3H35_06940</name>
</gene>
<dbReference type="PANTHER" id="PTHR42663:SF6">
    <property type="entry name" value="HYDROLASE C777.06C-RELATED"/>
    <property type="match status" value="1"/>
</dbReference>
<dbReference type="SMART" id="SM00849">
    <property type="entry name" value="Lactamase_B"/>
    <property type="match status" value="1"/>
</dbReference>
<protein>
    <submittedName>
        <fullName evidence="5">Ribonuclease Z</fullName>
    </submittedName>
</protein>
<dbReference type="SUPFAM" id="SSF56281">
    <property type="entry name" value="Metallo-hydrolase/oxidoreductase"/>
    <property type="match status" value="1"/>
</dbReference>
<comment type="caution">
    <text evidence="5">The sequence shown here is derived from an EMBL/GenBank/DDBJ whole genome shotgun (WGS) entry which is preliminary data.</text>
</comment>
<evidence type="ECO:0000256" key="1">
    <source>
        <dbReference type="ARBA" id="ARBA00034221"/>
    </source>
</evidence>
<dbReference type="RefSeq" id="WP_119148370.1">
    <property type="nucleotide sequence ID" value="NZ_JBHSOV010000042.1"/>
</dbReference>
<sequence length="246" mass="27857">MGLKLRMIGTGSAFAKTFYNNNALLESGGQTLLLDCGITAPRALYEIGVSYDQLDAVLITHIHADHVGGLEELAFQMKFLYRRKPRLFVAEELIVPLWEHTLRGGLQQDGVGESLDAYFDVRPIAPNELFEPIPGLEAELIQTPHIPNKLSYSLLMKNSIFYTADMVHQPELLERLIEERGVRTIFHDCQLNPPGVVHASLSQLLTLPEAIQERIYLMHYGDDQPTFVGKTGRMTFVEQNRVYEFE</sequence>
<dbReference type="GO" id="GO:0016787">
    <property type="term" value="F:hydrolase activity"/>
    <property type="evidence" value="ECO:0007669"/>
    <property type="project" value="UniProtKB-KW"/>
</dbReference>
<dbReference type="Proteomes" id="UP000266340">
    <property type="component" value="Unassembled WGS sequence"/>
</dbReference>
<dbReference type="PANTHER" id="PTHR42663">
    <property type="entry name" value="HYDROLASE C777.06C-RELATED-RELATED"/>
    <property type="match status" value="1"/>
</dbReference>